<evidence type="ECO:0000313" key="2">
    <source>
        <dbReference type="EMBL" id="GLB86784.1"/>
    </source>
</evidence>
<comment type="caution">
    <text evidence="2">The sequence shown here is derived from an EMBL/GenBank/DDBJ whole genome shotgun (WGS) entry which is preliminary data.</text>
</comment>
<organism evidence="2 3">
    <name type="scientific">Mycobacterium kiyosense</name>
    <dbReference type="NCBI Taxonomy" id="2871094"/>
    <lineage>
        <taxon>Bacteria</taxon>
        <taxon>Bacillati</taxon>
        <taxon>Actinomycetota</taxon>
        <taxon>Actinomycetes</taxon>
        <taxon>Mycobacteriales</taxon>
        <taxon>Mycobacteriaceae</taxon>
        <taxon>Mycobacterium</taxon>
    </lineage>
</organism>
<accession>A0AA37QAK1</accession>
<dbReference type="AlphaFoldDB" id="A0AA37QAK1"/>
<dbReference type="EMBL" id="BRXE01000185">
    <property type="protein sequence ID" value="GLB86784.1"/>
    <property type="molecule type" value="Genomic_DNA"/>
</dbReference>
<feature type="region of interest" description="Disordered" evidence="1">
    <location>
        <begin position="1"/>
        <end position="26"/>
    </location>
</feature>
<sequence length="73" mass="7859">MSLQRRFGDNSHPDRGDDGPLLKGDNDYRQIAPAVLDASGIPTNIVSHSLSRLVTHTGRQGPRDVTYAAASKS</sequence>
<dbReference type="Proteomes" id="UP001165663">
    <property type="component" value="Unassembled WGS sequence"/>
</dbReference>
<evidence type="ECO:0000256" key="1">
    <source>
        <dbReference type="SAM" id="MobiDB-lite"/>
    </source>
</evidence>
<evidence type="ECO:0000313" key="3">
    <source>
        <dbReference type="Proteomes" id="UP001165663"/>
    </source>
</evidence>
<gene>
    <name evidence="2" type="ORF">SRL2020028_60400</name>
</gene>
<reference evidence="2" key="1">
    <citation type="submission" date="2022-07" db="EMBL/GenBank/DDBJ databases">
        <title>Mycobacterium kiyosense sp. nov., scotochromogenic slow-glowing species isolated from respiratory specimens.</title>
        <authorList>
            <person name="Fukano H."/>
            <person name="Kazumi Y."/>
            <person name="Sakagami N."/>
            <person name="Ato M."/>
            <person name="Mitarai S."/>
            <person name="Hoshino Y."/>
        </authorList>
    </citation>
    <scope>NUCLEOTIDE SEQUENCE</scope>
    <source>
        <strain evidence="2">SRL2020-028</strain>
    </source>
</reference>
<proteinExistence type="predicted"/>
<name>A0AA37QAK1_9MYCO</name>
<protein>
    <submittedName>
        <fullName evidence="2">Uncharacterized protein</fullName>
    </submittedName>
</protein>